<dbReference type="AlphaFoldDB" id="A0A815WAC7"/>
<dbReference type="Pfam" id="PF01926">
    <property type="entry name" value="MMR_HSR1"/>
    <property type="match status" value="1"/>
</dbReference>
<dbReference type="SUPFAM" id="SSF52540">
    <property type="entry name" value="P-loop containing nucleoside triphosphate hydrolases"/>
    <property type="match status" value="1"/>
</dbReference>
<dbReference type="Gene3D" id="3.40.50.300">
    <property type="entry name" value="P-loop containing nucleotide triphosphate hydrolases"/>
    <property type="match status" value="1"/>
</dbReference>
<sequence length="268" mass="30914">MPEETSSQIILDTYLGRSFIMDRFATQIQKKGFVNRILIIGQTGVGKSSVVNLLADEKKANVSDAAVGCTFSFDSYHVMHNDQPYELIDTIGLNEGSKGKVIQKEALKKLITFIKQNKRGFNCVLFVIKKGRVDDAFEKNHYLFYKTLLQEKIPAILFVGHCEQDEPMSAWYLQEENVNFLHPYHFSQVVCSTALEGGRFAEQIKPLREETRTNLWKAIVDKMLDKPIPVEADLNMIKRLWNGVCDYFGFTWKFVTDQFKSFLEYLRL</sequence>
<dbReference type="Proteomes" id="UP000663877">
    <property type="component" value="Unassembled WGS sequence"/>
</dbReference>
<feature type="domain" description="G" evidence="1">
    <location>
        <begin position="36"/>
        <end position="156"/>
    </location>
</feature>
<evidence type="ECO:0000313" key="3">
    <source>
        <dbReference type="EMBL" id="CAF1542315.1"/>
    </source>
</evidence>
<protein>
    <recommendedName>
        <fullName evidence="1">G domain-containing protein</fullName>
    </recommendedName>
</protein>
<dbReference type="OrthoDB" id="188276at2759"/>
<evidence type="ECO:0000313" key="2">
    <source>
        <dbReference type="EMBL" id="CAF1254743.1"/>
    </source>
</evidence>
<dbReference type="GO" id="GO:0005525">
    <property type="term" value="F:GTP binding"/>
    <property type="evidence" value="ECO:0007669"/>
    <property type="project" value="InterPro"/>
</dbReference>
<dbReference type="InterPro" id="IPR027417">
    <property type="entry name" value="P-loop_NTPase"/>
</dbReference>
<reference evidence="3" key="1">
    <citation type="submission" date="2021-02" db="EMBL/GenBank/DDBJ databases">
        <authorList>
            <person name="Nowell W R."/>
        </authorList>
    </citation>
    <scope>NUCLEOTIDE SEQUENCE</scope>
</reference>
<dbReference type="Proteomes" id="UP000663832">
    <property type="component" value="Unassembled WGS sequence"/>
</dbReference>
<gene>
    <name evidence="2" type="ORF">BJG266_LOCUS29790</name>
    <name evidence="3" type="ORF">QVE165_LOCUS46420</name>
</gene>
<organism evidence="3 4">
    <name type="scientific">Adineta steineri</name>
    <dbReference type="NCBI Taxonomy" id="433720"/>
    <lineage>
        <taxon>Eukaryota</taxon>
        <taxon>Metazoa</taxon>
        <taxon>Spiralia</taxon>
        <taxon>Gnathifera</taxon>
        <taxon>Rotifera</taxon>
        <taxon>Eurotatoria</taxon>
        <taxon>Bdelloidea</taxon>
        <taxon>Adinetida</taxon>
        <taxon>Adinetidae</taxon>
        <taxon>Adineta</taxon>
    </lineage>
</organism>
<dbReference type="EMBL" id="CAJNOI010000356">
    <property type="protein sequence ID" value="CAF1254743.1"/>
    <property type="molecule type" value="Genomic_DNA"/>
</dbReference>
<dbReference type="EMBL" id="CAJNOM010000689">
    <property type="protein sequence ID" value="CAF1542315.1"/>
    <property type="molecule type" value="Genomic_DNA"/>
</dbReference>
<dbReference type="InterPro" id="IPR006073">
    <property type="entry name" value="GTP-bd"/>
</dbReference>
<comment type="caution">
    <text evidence="3">The sequence shown here is derived from an EMBL/GenBank/DDBJ whole genome shotgun (WGS) entry which is preliminary data.</text>
</comment>
<evidence type="ECO:0000259" key="1">
    <source>
        <dbReference type="Pfam" id="PF01926"/>
    </source>
</evidence>
<proteinExistence type="predicted"/>
<dbReference type="CDD" id="cd00882">
    <property type="entry name" value="Ras_like_GTPase"/>
    <property type="match status" value="1"/>
</dbReference>
<name>A0A815WAC7_9BILA</name>
<accession>A0A815WAC7</accession>
<keyword evidence="4" id="KW-1185">Reference proteome</keyword>
<evidence type="ECO:0000313" key="4">
    <source>
        <dbReference type="Proteomes" id="UP000663832"/>
    </source>
</evidence>